<accession>A0A2G1VYM4</accession>
<evidence type="ECO:0000313" key="1">
    <source>
        <dbReference type="EMBL" id="PHQ31845.1"/>
    </source>
</evidence>
<name>A0A2G1VYM4_9BACT</name>
<evidence type="ECO:0000313" key="2">
    <source>
        <dbReference type="Proteomes" id="UP000225740"/>
    </source>
</evidence>
<organism evidence="1 2">
    <name type="scientific">Rhodopirellula bahusiensis</name>
    <dbReference type="NCBI Taxonomy" id="2014065"/>
    <lineage>
        <taxon>Bacteria</taxon>
        <taxon>Pseudomonadati</taxon>
        <taxon>Planctomycetota</taxon>
        <taxon>Planctomycetia</taxon>
        <taxon>Pirellulales</taxon>
        <taxon>Pirellulaceae</taxon>
        <taxon>Rhodopirellula</taxon>
    </lineage>
</organism>
<gene>
    <name evidence="1" type="ORF">CEE69_28640</name>
</gene>
<proteinExistence type="predicted"/>
<protein>
    <submittedName>
        <fullName evidence="1">Uncharacterized protein</fullName>
    </submittedName>
</protein>
<reference evidence="1 2" key="1">
    <citation type="submission" date="2017-06" db="EMBL/GenBank/DDBJ databases">
        <title>Description of Rhodopirellula bahusiensis sp. nov.</title>
        <authorList>
            <person name="Kizina J."/>
            <person name="Harder J."/>
        </authorList>
    </citation>
    <scope>NUCLEOTIDE SEQUENCE [LARGE SCALE GENOMIC DNA]</scope>
    <source>
        <strain evidence="1 2">SWK21</strain>
    </source>
</reference>
<comment type="caution">
    <text evidence="1">The sequence shown here is derived from an EMBL/GenBank/DDBJ whole genome shotgun (WGS) entry which is preliminary data.</text>
</comment>
<dbReference type="AlphaFoldDB" id="A0A2G1VYM4"/>
<sequence>MGIDFRDTDGAPLGDGSCTTGYWSHAMILLPQLADFLAELSHSSNLLPRDTATFDPNSLFVFDAASDTVKIADRNELTRLLRCCSDVSSHDDYPFFAVLVDALRDWTRPQS</sequence>
<dbReference type="RefSeq" id="WP_099264007.1">
    <property type="nucleotide sequence ID" value="NZ_JBDUYK010000167.1"/>
</dbReference>
<dbReference type="EMBL" id="NIZW01000037">
    <property type="protein sequence ID" value="PHQ31845.1"/>
    <property type="molecule type" value="Genomic_DNA"/>
</dbReference>
<dbReference type="Proteomes" id="UP000225740">
    <property type="component" value="Unassembled WGS sequence"/>
</dbReference>
<keyword evidence="2" id="KW-1185">Reference proteome</keyword>